<feature type="domain" description="Crinkler effector protein N-terminal" evidence="6">
    <location>
        <begin position="90"/>
        <end position="195"/>
    </location>
</feature>
<evidence type="ECO:0000313" key="7">
    <source>
        <dbReference type="EMBL" id="CAG8622417.1"/>
    </source>
</evidence>
<name>A0A9N9D4C2_9GLOM</name>
<evidence type="ECO:0000256" key="3">
    <source>
        <dbReference type="ARBA" id="ARBA00022525"/>
    </source>
</evidence>
<comment type="caution">
    <text evidence="7">The sequence shown here is derived from an EMBL/GenBank/DDBJ whole genome shotgun (WGS) entry which is preliminary data.</text>
</comment>
<keyword evidence="8" id="KW-1185">Reference proteome</keyword>
<dbReference type="EMBL" id="CAJVPI010001662">
    <property type="protein sequence ID" value="CAG8622417.1"/>
    <property type="molecule type" value="Genomic_DNA"/>
</dbReference>
<sequence>MTSTRGKQDRKRKEEQERKRKEEQERKRKEDQDRKRKEEQEKKRKEEQEKKRVQQATAKPAASTSKHDVQLLDSVQMETEATTPAPYGPITLFCLFCGDGIENAFPVSADKNETIGQLKKTIKMEQPGMFVNVDTKDLVMWRVNIPEDNEEKIEQLRNNKKTIEELGGIKIKYMTKRVGEMFGTPASGSIHIIVECHSVIRPEDSFQVGVKRMREERLCIKEKWRKRPAMEISVTKSFQDQKEVARFNYGVQSYETILQSNLFFVAHMKLFIDPPSQCLFLCRPKRHGKTLLCSLAQCFYDTRNALYFDKMFPGINSDLFTPCPCSFMVLSLSFAALQPNDISLCDCGSEFEQNFQNQLRDALINFCECYELDFPVSVSKDVITLFMELVRLLEVLNSPIMIIVDEYDSSVNSALLFPEAEPYRKYLQQRGSVYFRFFTVLKRALAVPGNRALIVGVAPLAIADFTSGFNVAFDITWDSQYQDVCGILVDDIQPVLQSIGHKYNWDVIKTKEVSDMLIDYYDGYRFGGDSSVFNGGQIVNCLQHLLKKGTFPKSLVDINTNLSESVLQFLSKGQNDKFRLLLLQLLTKPVPFKLSEAFVINEVRKELNDGKPNTLLSLMVYYGALTVVGVDEQIYAKIPNRVAREVFVQQLLQNLQKLNLGEQAQVSAAVSSFLNELDVAPLVKLLLDSSLLPKEDHGDVVHSVESTLKTRFQALILAGLAEDERHRLINEFCFDKSDVFLGQADTVMIPPHASSLDPVLLIEFKNSRISDLEDMPPQWQKQVEKSREFLNYSESKLKELRLRFSGYNHFRTIEEQWNNAYNELLKNAKKLKNNFSGKPIIGFVIYRIGLHRILFERYDNLDA</sequence>
<dbReference type="PANTHER" id="PTHR34825:SF1">
    <property type="entry name" value="AAA-ATPASE-LIKE DOMAIN-CONTAINING PROTEIN"/>
    <property type="match status" value="1"/>
</dbReference>
<dbReference type="InterPro" id="IPR018631">
    <property type="entry name" value="AAA-ATPase-like_dom"/>
</dbReference>
<keyword evidence="3" id="KW-0964">Secreted</keyword>
<dbReference type="GO" id="GO:0043657">
    <property type="term" value="C:host cell"/>
    <property type="evidence" value="ECO:0007669"/>
    <property type="project" value="UniProtKB-SubCell"/>
</dbReference>
<evidence type="ECO:0000259" key="6">
    <source>
        <dbReference type="Pfam" id="PF20147"/>
    </source>
</evidence>
<comment type="subcellular location">
    <subcellularLocation>
        <location evidence="1">Host cell</location>
    </subcellularLocation>
    <subcellularLocation>
        <location evidence="2">Secreted</location>
    </subcellularLocation>
</comment>
<dbReference type="GO" id="GO:0005576">
    <property type="term" value="C:extracellular region"/>
    <property type="evidence" value="ECO:0007669"/>
    <property type="project" value="UniProtKB-SubCell"/>
</dbReference>
<evidence type="ECO:0000313" key="8">
    <source>
        <dbReference type="Proteomes" id="UP000789739"/>
    </source>
</evidence>
<feature type="domain" description="AAA-ATPase-like" evidence="5">
    <location>
        <begin position="249"/>
        <end position="464"/>
    </location>
</feature>
<dbReference type="AlphaFoldDB" id="A0A9N9D4C2"/>
<evidence type="ECO:0000259" key="5">
    <source>
        <dbReference type="Pfam" id="PF09820"/>
    </source>
</evidence>
<feature type="region of interest" description="Disordered" evidence="4">
    <location>
        <begin position="1"/>
        <end position="69"/>
    </location>
</feature>
<dbReference type="InterPro" id="IPR045379">
    <property type="entry name" value="Crinkler_N"/>
</dbReference>
<evidence type="ECO:0000256" key="4">
    <source>
        <dbReference type="SAM" id="MobiDB-lite"/>
    </source>
</evidence>
<proteinExistence type="predicted"/>
<dbReference type="Pfam" id="PF20147">
    <property type="entry name" value="Crinkler"/>
    <property type="match status" value="1"/>
</dbReference>
<organism evidence="7 8">
    <name type="scientific">Paraglomus brasilianum</name>
    <dbReference type="NCBI Taxonomy" id="144538"/>
    <lineage>
        <taxon>Eukaryota</taxon>
        <taxon>Fungi</taxon>
        <taxon>Fungi incertae sedis</taxon>
        <taxon>Mucoromycota</taxon>
        <taxon>Glomeromycotina</taxon>
        <taxon>Glomeromycetes</taxon>
        <taxon>Paraglomerales</taxon>
        <taxon>Paraglomeraceae</taxon>
        <taxon>Paraglomus</taxon>
    </lineage>
</organism>
<evidence type="ECO:0000256" key="1">
    <source>
        <dbReference type="ARBA" id="ARBA00004340"/>
    </source>
</evidence>
<dbReference type="PANTHER" id="PTHR34825">
    <property type="entry name" value="CONSERVED PROTEIN, WITH A WEAK D-GALACTARATE DEHYDRATASE/ALTRONATE HYDROLASE DOMAIN"/>
    <property type="match status" value="1"/>
</dbReference>
<protein>
    <submittedName>
        <fullName evidence="7">8556_t:CDS:1</fullName>
    </submittedName>
</protein>
<evidence type="ECO:0000256" key="2">
    <source>
        <dbReference type="ARBA" id="ARBA00004613"/>
    </source>
</evidence>
<dbReference type="Pfam" id="PF09820">
    <property type="entry name" value="AAA-ATPase_like"/>
    <property type="match status" value="1"/>
</dbReference>
<reference evidence="7" key="1">
    <citation type="submission" date="2021-06" db="EMBL/GenBank/DDBJ databases">
        <authorList>
            <person name="Kallberg Y."/>
            <person name="Tangrot J."/>
            <person name="Rosling A."/>
        </authorList>
    </citation>
    <scope>NUCLEOTIDE SEQUENCE</scope>
    <source>
        <strain evidence="7">BR232B</strain>
    </source>
</reference>
<feature type="compositionally biased region" description="Basic and acidic residues" evidence="4">
    <location>
        <begin position="11"/>
        <end position="52"/>
    </location>
</feature>
<dbReference type="Proteomes" id="UP000789739">
    <property type="component" value="Unassembled WGS sequence"/>
</dbReference>
<accession>A0A9N9D4C2</accession>
<gene>
    <name evidence="7" type="ORF">PBRASI_LOCUS8785</name>
</gene>
<dbReference type="OrthoDB" id="5380555at2759"/>